<reference evidence="3" key="1">
    <citation type="submission" date="2018-07" db="EMBL/GenBank/DDBJ databases">
        <title>Genome sequence of Erythrobacter strain YH-07, an antagonistic bacterium isolated from Yellow Sea.</title>
        <authorList>
            <person name="Tang T."/>
            <person name="Liu Q."/>
            <person name="Sun X."/>
        </authorList>
    </citation>
    <scope>NUCLEOTIDE SEQUENCE [LARGE SCALE GENOMIC DNA]</scope>
    <source>
        <strain evidence="3">YH-07</strain>
    </source>
</reference>
<evidence type="ECO:0000256" key="1">
    <source>
        <dbReference type="ARBA" id="ARBA00005254"/>
    </source>
</evidence>
<dbReference type="CDD" id="cd06558">
    <property type="entry name" value="crotonase-like"/>
    <property type="match status" value="1"/>
</dbReference>
<gene>
    <name evidence="2" type="ORF">DVR09_05385</name>
</gene>
<proteinExistence type="inferred from homology"/>
<dbReference type="AlphaFoldDB" id="A0A345YD46"/>
<organism evidence="2 3">
    <name type="scientific">Erythrobacter aureus</name>
    <dbReference type="NCBI Taxonomy" id="2182384"/>
    <lineage>
        <taxon>Bacteria</taxon>
        <taxon>Pseudomonadati</taxon>
        <taxon>Pseudomonadota</taxon>
        <taxon>Alphaproteobacteria</taxon>
        <taxon>Sphingomonadales</taxon>
        <taxon>Erythrobacteraceae</taxon>
        <taxon>Erythrobacter/Porphyrobacter group</taxon>
        <taxon>Erythrobacter</taxon>
    </lineage>
</organism>
<keyword evidence="3" id="KW-1185">Reference proteome</keyword>
<dbReference type="Pfam" id="PF00378">
    <property type="entry name" value="ECH_1"/>
    <property type="match status" value="1"/>
</dbReference>
<dbReference type="PANTHER" id="PTHR43684">
    <property type="match status" value="1"/>
</dbReference>
<dbReference type="SUPFAM" id="SSF52096">
    <property type="entry name" value="ClpP/crotonase"/>
    <property type="match status" value="1"/>
</dbReference>
<dbReference type="InterPro" id="IPR001753">
    <property type="entry name" value="Enoyl-CoA_hydra/iso"/>
</dbReference>
<dbReference type="Proteomes" id="UP000254508">
    <property type="component" value="Chromosome"/>
</dbReference>
<evidence type="ECO:0000313" key="3">
    <source>
        <dbReference type="Proteomes" id="UP000254508"/>
    </source>
</evidence>
<dbReference type="InterPro" id="IPR051053">
    <property type="entry name" value="ECH/Chromodomain_protein"/>
</dbReference>
<dbReference type="KEGG" id="err:DVR09_05385"/>
<dbReference type="EMBL" id="CP031357">
    <property type="protein sequence ID" value="AXK41848.1"/>
    <property type="molecule type" value="Genomic_DNA"/>
</dbReference>
<dbReference type="PANTHER" id="PTHR43684:SF4">
    <property type="entry name" value="ENOYL-COA HYDRATASE_ISOMERASE FAMILY PROTEIN (AFU_ORTHOLOGUE AFUA_1G01890)"/>
    <property type="match status" value="1"/>
</dbReference>
<evidence type="ECO:0000313" key="2">
    <source>
        <dbReference type="EMBL" id="AXK41848.1"/>
    </source>
</evidence>
<keyword evidence="2" id="KW-0413">Isomerase</keyword>
<dbReference type="Gene3D" id="3.90.226.10">
    <property type="entry name" value="2-enoyl-CoA Hydratase, Chain A, domain 1"/>
    <property type="match status" value="1"/>
</dbReference>
<dbReference type="GO" id="GO:0016853">
    <property type="term" value="F:isomerase activity"/>
    <property type="evidence" value="ECO:0007669"/>
    <property type="project" value="UniProtKB-KW"/>
</dbReference>
<name>A0A345YD46_9SPHN</name>
<comment type="similarity">
    <text evidence="1">Belongs to the enoyl-CoA hydratase/isomerase family.</text>
</comment>
<dbReference type="OrthoDB" id="9802898at2"/>
<dbReference type="InterPro" id="IPR029045">
    <property type="entry name" value="ClpP/crotonase-like_dom_sf"/>
</dbReference>
<sequence length="292" mass="30959">MLLGAISKRTIADPIFRRGSTPFWSVARPNGPLTIPRRAMTGKQQVQVDRIGRTGIIRLDRPDVLNAYTPDMGDELVDAFRTLASDSEVCAIVLTGKGRAFCVGADRNFLNGEKGQNGLRLGEEDFIGGFATELLTIAKPTIAAINGKAVGLGCTMLLPLDFRIAADSASFSFPFARLGLMPGMGSTFLLPRIVGDVAAREIIFGSAVLDSGAALRAGLIGEVVADDRLQDAAMRLAATFETADAATLAAIKSTLNGAAVRAMNIAVETELRKARECLAARSAMHKQEPIPT</sequence>
<accession>A0A345YD46</accession>
<protein>
    <submittedName>
        <fullName evidence="2">Enoyl-CoA hydratase/isomerase family protein</fullName>
    </submittedName>
</protein>